<dbReference type="PANTHER" id="PTHR27001">
    <property type="entry name" value="OS01G0253100 PROTEIN"/>
    <property type="match status" value="1"/>
</dbReference>
<dbReference type="InterPro" id="IPR000719">
    <property type="entry name" value="Prot_kinase_dom"/>
</dbReference>
<keyword evidence="1" id="KW-0808">Transferase</keyword>
<dbReference type="SUPFAM" id="SSF56112">
    <property type="entry name" value="Protein kinase-like (PK-like)"/>
    <property type="match status" value="1"/>
</dbReference>
<proteinExistence type="inferred from homology"/>
<keyword evidence="3" id="KW-0418">Kinase</keyword>
<evidence type="ECO:0000256" key="7">
    <source>
        <dbReference type="SAM" id="MobiDB-lite"/>
    </source>
</evidence>
<accession>A0A7N0TJL2</accession>
<name>A0A7N0TJL2_KALFE</name>
<evidence type="ECO:0000256" key="3">
    <source>
        <dbReference type="ARBA" id="ARBA00022777"/>
    </source>
</evidence>
<dbReference type="AlphaFoldDB" id="A0A7N0TJL2"/>
<feature type="compositionally biased region" description="Basic and acidic residues" evidence="7">
    <location>
        <begin position="226"/>
        <end position="245"/>
    </location>
</feature>
<evidence type="ECO:0000256" key="2">
    <source>
        <dbReference type="ARBA" id="ARBA00022741"/>
    </source>
</evidence>
<protein>
    <recommendedName>
        <fullName evidence="8">Protein kinase domain-containing protein</fullName>
    </recommendedName>
</protein>
<dbReference type="GO" id="GO:0005886">
    <property type="term" value="C:plasma membrane"/>
    <property type="evidence" value="ECO:0007669"/>
    <property type="project" value="TreeGrafter"/>
</dbReference>
<dbReference type="PROSITE" id="PS00107">
    <property type="entry name" value="PROTEIN_KINASE_ATP"/>
    <property type="match status" value="1"/>
</dbReference>
<keyword evidence="6" id="KW-0723">Serine/threonine-protein kinase</keyword>
<keyword evidence="2 5" id="KW-0547">Nucleotide-binding</keyword>
<dbReference type="Gramene" id="Kaladp0039s0062.1.v1.1">
    <property type="protein sequence ID" value="Kaladp0039s0062.1.v1.1"/>
    <property type="gene ID" value="Kaladp0039s0062.v1.1"/>
</dbReference>
<sequence>MARMFTEEEIKQITNNFRNDLGGGSFGQVYQGQLSDGRPVVVKRIEFHRKNDDSKWRHEKLMLETFSKHRYFIQYMGYRADKCENEGYLVMEWLPLSLRDVVNCNKDVEDDVNEWRHLTNILVQLANAMDHIHQTRFGTDRSTYAYGDMKPDNVMLQKTNEGYLVKLIDLGSISKVGSQNFAYTHGYAAPEIYSGSGLSVQMDVYCLGMIIIDLLTREVITDKKRAAEENRRRKSKSKDSDESKEKHNKAQHMCHQRGHMVSNWVKDKIRASHESMRALSLIALHCTDPTPGARPDMKEVERSLRELRQ</sequence>
<dbReference type="Gene3D" id="1.10.510.10">
    <property type="entry name" value="Transferase(Phosphotransferase) domain 1"/>
    <property type="match status" value="1"/>
</dbReference>
<dbReference type="PROSITE" id="PS50011">
    <property type="entry name" value="PROTEIN_KINASE_DOM"/>
    <property type="match status" value="1"/>
</dbReference>
<feature type="binding site" evidence="5">
    <location>
        <position position="43"/>
    </location>
    <ligand>
        <name>ATP</name>
        <dbReference type="ChEBI" id="CHEBI:30616"/>
    </ligand>
</feature>
<reference evidence="9" key="1">
    <citation type="submission" date="2021-01" db="UniProtKB">
        <authorList>
            <consortium name="EnsemblPlants"/>
        </authorList>
    </citation>
    <scope>IDENTIFICATION</scope>
</reference>
<feature type="domain" description="Protein kinase" evidence="8">
    <location>
        <begin position="15"/>
        <end position="309"/>
    </location>
</feature>
<dbReference type="Gene3D" id="3.30.200.20">
    <property type="entry name" value="Phosphorylase Kinase, domain 1"/>
    <property type="match status" value="1"/>
</dbReference>
<dbReference type="GO" id="GO:0004674">
    <property type="term" value="F:protein serine/threonine kinase activity"/>
    <property type="evidence" value="ECO:0007669"/>
    <property type="project" value="UniProtKB-KW"/>
</dbReference>
<dbReference type="Pfam" id="PF00069">
    <property type="entry name" value="Pkinase"/>
    <property type="match status" value="1"/>
</dbReference>
<organism evidence="9 10">
    <name type="scientific">Kalanchoe fedtschenkoi</name>
    <name type="common">Lavender scallops</name>
    <name type="synonym">South American air plant</name>
    <dbReference type="NCBI Taxonomy" id="63787"/>
    <lineage>
        <taxon>Eukaryota</taxon>
        <taxon>Viridiplantae</taxon>
        <taxon>Streptophyta</taxon>
        <taxon>Embryophyta</taxon>
        <taxon>Tracheophyta</taxon>
        <taxon>Spermatophyta</taxon>
        <taxon>Magnoliopsida</taxon>
        <taxon>eudicotyledons</taxon>
        <taxon>Gunneridae</taxon>
        <taxon>Pentapetalae</taxon>
        <taxon>Saxifragales</taxon>
        <taxon>Crassulaceae</taxon>
        <taxon>Kalanchoe</taxon>
    </lineage>
</organism>
<feature type="region of interest" description="Disordered" evidence="7">
    <location>
        <begin position="288"/>
        <end position="309"/>
    </location>
</feature>
<dbReference type="InterPro" id="IPR017441">
    <property type="entry name" value="Protein_kinase_ATP_BS"/>
</dbReference>
<evidence type="ECO:0000256" key="4">
    <source>
        <dbReference type="ARBA" id="ARBA00022840"/>
    </source>
</evidence>
<evidence type="ECO:0000256" key="1">
    <source>
        <dbReference type="ARBA" id="ARBA00022679"/>
    </source>
</evidence>
<keyword evidence="4 5" id="KW-0067">ATP-binding</keyword>
<dbReference type="InterPro" id="IPR011009">
    <property type="entry name" value="Kinase-like_dom_sf"/>
</dbReference>
<dbReference type="EnsemblPlants" id="Kaladp0039s0062.1.v1.1">
    <property type="protein sequence ID" value="Kaladp0039s0062.1.v1.1"/>
    <property type="gene ID" value="Kaladp0039s0062.v1.1"/>
</dbReference>
<dbReference type="GO" id="GO:0005524">
    <property type="term" value="F:ATP binding"/>
    <property type="evidence" value="ECO:0007669"/>
    <property type="project" value="UniProtKB-UniRule"/>
</dbReference>
<comment type="similarity">
    <text evidence="6">Belongs to the protein kinase superfamily.</text>
</comment>
<feature type="compositionally biased region" description="Basic and acidic residues" evidence="7">
    <location>
        <begin position="295"/>
        <end position="309"/>
    </location>
</feature>
<dbReference type="InterPro" id="IPR008271">
    <property type="entry name" value="Ser/Thr_kinase_AS"/>
</dbReference>
<evidence type="ECO:0000313" key="9">
    <source>
        <dbReference type="EnsemblPlants" id="Kaladp0039s0062.1.v1.1"/>
    </source>
</evidence>
<dbReference type="PROSITE" id="PS00108">
    <property type="entry name" value="PROTEIN_KINASE_ST"/>
    <property type="match status" value="1"/>
</dbReference>
<dbReference type="SMART" id="SM00220">
    <property type="entry name" value="S_TKc"/>
    <property type="match status" value="1"/>
</dbReference>
<feature type="compositionally biased region" description="Basic residues" evidence="7">
    <location>
        <begin position="246"/>
        <end position="255"/>
    </location>
</feature>
<keyword evidence="10" id="KW-1185">Reference proteome</keyword>
<dbReference type="Proteomes" id="UP000594263">
    <property type="component" value="Unplaced"/>
</dbReference>
<evidence type="ECO:0000256" key="6">
    <source>
        <dbReference type="RuleBase" id="RU000304"/>
    </source>
</evidence>
<evidence type="ECO:0000259" key="8">
    <source>
        <dbReference type="PROSITE" id="PS50011"/>
    </source>
</evidence>
<evidence type="ECO:0000313" key="10">
    <source>
        <dbReference type="Proteomes" id="UP000594263"/>
    </source>
</evidence>
<feature type="region of interest" description="Disordered" evidence="7">
    <location>
        <begin position="226"/>
        <end position="255"/>
    </location>
</feature>
<dbReference type="PANTHER" id="PTHR27001:SF931">
    <property type="entry name" value="OS11G0664100 PROTEIN"/>
    <property type="match status" value="1"/>
</dbReference>
<evidence type="ECO:0000256" key="5">
    <source>
        <dbReference type="PROSITE-ProRule" id="PRU10141"/>
    </source>
</evidence>